<protein>
    <recommendedName>
        <fullName evidence="4">Integral membrane protein</fullName>
    </recommendedName>
</protein>
<feature type="transmembrane region" description="Helical" evidence="1">
    <location>
        <begin position="44"/>
        <end position="64"/>
    </location>
</feature>
<dbReference type="RefSeq" id="WP_387344470.1">
    <property type="nucleotide sequence ID" value="NZ_JBIAXI010000016.1"/>
</dbReference>
<feature type="transmembrane region" description="Helical" evidence="1">
    <location>
        <begin position="98"/>
        <end position="118"/>
    </location>
</feature>
<keyword evidence="1" id="KW-0812">Transmembrane</keyword>
<proteinExistence type="predicted"/>
<name>A0ABW6VDG8_MICFU</name>
<evidence type="ECO:0000256" key="1">
    <source>
        <dbReference type="SAM" id="Phobius"/>
    </source>
</evidence>
<dbReference type="Proteomes" id="UP001602119">
    <property type="component" value="Unassembled WGS sequence"/>
</dbReference>
<evidence type="ECO:0008006" key="4">
    <source>
        <dbReference type="Google" id="ProtNLM"/>
    </source>
</evidence>
<keyword evidence="1" id="KW-0472">Membrane</keyword>
<reference evidence="2 3" key="1">
    <citation type="submission" date="2024-10" db="EMBL/GenBank/DDBJ databases">
        <title>The Natural Products Discovery Center: Release of the First 8490 Sequenced Strains for Exploring Actinobacteria Biosynthetic Diversity.</title>
        <authorList>
            <person name="Kalkreuter E."/>
            <person name="Kautsar S.A."/>
            <person name="Yang D."/>
            <person name="Bader C.D."/>
            <person name="Teijaro C.N."/>
            <person name="Fluegel L."/>
            <person name="Davis C.M."/>
            <person name="Simpson J.R."/>
            <person name="Lauterbach L."/>
            <person name="Steele A.D."/>
            <person name="Gui C."/>
            <person name="Meng S."/>
            <person name="Li G."/>
            <person name="Viehrig K."/>
            <person name="Ye F."/>
            <person name="Su P."/>
            <person name="Kiefer A.F."/>
            <person name="Nichols A."/>
            <person name="Cepeda A.J."/>
            <person name="Yan W."/>
            <person name="Fan B."/>
            <person name="Jiang Y."/>
            <person name="Adhikari A."/>
            <person name="Zheng C.-J."/>
            <person name="Schuster L."/>
            <person name="Cowan T.M."/>
            <person name="Smanski M.J."/>
            <person name="Chevrette M.G."/>
            <person name="De Carvalho L.P.S."/>
            <person name="Shen B."/>
        </authorList>
    </citation>
    <scope>NUCLEOTIDE SEQUENCE [LARGE SCALE GENOMIC DNA]</scope>
    <source>
        <strain evidence="2 3">NPDC001281</strain>
    </source>
</reference>
<keyword evidence="1" id="KW-1133">Transmembrane helix</keyword>
<organism evidence="2 3">
    <name type="scientific">Microtetraspora fusca</name>
    <dbReference type="NCBI Taxonomy" id="1997"/>
    <lineage>
        <taxon>Bacteria</taxon>
        <taxon>Bacillati</taxon>
        <taxon>Actinomycetota</taxon>
        <taxon>Actinomycetes</taxon>
        <taxon>Streptosporangiales</taxon>
        <taxon>Streptosporangiaceae</taxon>
        <taxon>Microtetraspora</taxon>
    </lineage>
</organism>
<feature type="transmembrane region" description="Helical" evidence="1">
    <location>
        <begin position="19"/>
        <end position="38"/>
    </location>
</feature>
<feature type="transmembrane region" description="Helical" evidence="1">
    <location>
        <begin position="71"/>
        <end position="92"/>
    </location>
</feature>
<gene>
    <name evidence="2" type="ORF">ACFY05_25165</name>
</gene>
<dbReference type="EMBL" id="JBIAXI010000016">
    <property type="protein sequence ID" value="MFF4776152.1"/>
    <property type="molecule type" value="Genomic_DNA"/>
</dbReference>
<evidence type="ECO:0000313" key="3">
    <source>
        <dbReference type="Proteomes" id="UP001602119"/>
    </source>
</evidence>
<sequence length="124" mass="12861">MSTDLPGVTTRRASLPARIGLVLAVVLAVLSIITWVPQFSDGPVLAGVVVAVDLTTLVALPFAWRGALRARVVVIVTRVLSALTGLPAFFIPDIPAQAVMMVSAGILLSLVVAVLLLIGPKSAR</sequence>
<accession>A0ABW6VDG8</accession>
<keyword evidence="3" id="KW-1185">Reference proteome</keyword>
<evidence type="ECO:0000313" key="2">
    <source>
        <dbReference type="EMBL" id="MFF4776152.1"/>
    </source>
</evidence>
<comment type="caution">
    <text evidence="2">The sequence shown here is derived from an EMBL/GenBank/DDBJ whole genome shotgun (WGS) entry which is preliminary data.</text>
</comment>